<sequence>MKQRIHLALLAALVPAAAFAQDVNVYSTTMAQMWKTDTPGFDKATYAPVTEFLGIDATKLGTDALSLHLYGWGRTDLKDQSALGGKSAGDLTYGYLQYDFAQANGQIKAGRITAFGTTGVEQLDGVYARTDLKGGFAISAFGGIPVIYKNYGVLPQADITFQKNFLAGARLSYRIPRMGELGVSYLQDGSNAAKDLDVATPRTVDYSRRQVGVDLTLAPVAFFDFTGRTVFDVANHPAAAPGEDRKRVAEQEFRGTFHILENLSATGGYVQRNFYSYYAGGTLPSLFNQNERGTYTATSGAVTYAPVSALTLTADLRHTEREVYGYTTRAGLEGRLNVPAANLVFGGAYHKTVAFRVTLVDSVTPAYSLSHSEMRGWVMYEKGPFSASLDGIRLHFTDAALNPALNGKAIQSAIVGSVGYQAAKSFKVSGDLSVEDTALYKKQVMGLLRAEYRFGFALKGGK</sequence>
<evidence type="ECO:0000313" key="3">
    <source>
        <dbReference type="Proteomes" id="UP001228113"/>
    </source>
</evidence>
<protein>
    <recommendedName>
        <fullName evidence="4">Outer membrane porin, OprD family</fullName>
    </recommendedName>
</protein>
<feature type="chain" id="PRO_5041462954" description="Outer membrane porin, OprD family" evidence="1">
    <location>
        <begin position="21"/>
        <end position="462"/>
    </location>
</feature>
<evidence type="ECO:0000313" key="2">
    <source>
        <dbReference type="EMBL" id="BDU78247.1"/>
    </source>
</evidence>
<accession>A0AA48KFE8</accession>
<evidence type="ECO:0008006" key="4">
    <source>
        <dbReference type="Google" id="ProtNLM"/>
    </source>
</evidence>
<organism evidence="2 3">
    <name type="scientific">Mesoterricola sediminis</name>
    <dbReference type="NCBI Taxonomy" id="2927980"/>
    <lineage>
        <taxon>Bacteria</taxon>
        <taxon>Pseudomonadati</taxon>
        <taxon>Acidobacteriota</taxon>
        <taxon>Holophagae</taxon>
        <taxon>Holophagales</taxon>
        <taxon>Holophagaceae</taxon>
        <taxon>Mesoterricola</taxon>
    </lineage>
</organism>
<dbReference type="Proteomes" id="UP001228113">
    <property type="component" value="Chromosome"/>
</dbReference>
<keyword evidence="3" id="KW-1185">Reference proteome</keyword>
<dbReference type="RefSeq" id="WP_243329717.1">
    <property type="nucleotide sequence ID" value="NZ_AP027081.1"/>
</dbReference>
<name>A0AA48KFE8_9BACT</name>
<evidence type="ECO:0000256" key="1">
    <source>
        <dbReference type="SAM" id="SignalP"/>
    </source>
</evidence>
<proteinExistence type="predicted"/>
<keyword evidence="1" id="KW-0732">Signal</keyword>
<reference evidence="2" key="1">
    <citation type="journal article" date="2023" name="Int. J. Syst. Evol. Microbiol.">
        <title>Mesoterricola silvestris gen. nov., sp. nov., Mesoterricola sediminis sp. nov., Geothrix oryzae sp. nov., Geothrix edaphica sp. nov., Geothrix rubra sp. nov., and Geothrix limicola sp. nov., six novel members of Acidobacteriota isolated from soils.</title>
        <authorList>
            <person name="Itoh H."/>
            <person name="Sugisawa Y."/>
            <person name="Mise K."/>
            <person name="Xu Z."/>
            <person name="Kuniyasu M."/>
            <person name="Ushijima N."/>
            <person name="Kawano K."/>
            <person name="Kobayashi E."/>
            <person name="Shiratori Y."/>
            <person name="Masuda Y."/>
            <person name="Senoo K."/>
        </authorList>
    </citation>
    <scope>NUCLEOTIDE SEQUENCE</scope>
    <source>
        <strain evidence="2">W786</strain>
    </source>
</reference>
<dbReference type="KEGG" id="msea:METESE_32050"/>
<dbReference type="EMBL" id="AP027081">
    <property type="protein sequence ID" value="BDU78247.1"/>
    <property type="molecule type" value="Genomic_DNA"/>
</dbReference>
<gene>
    <name evidence="2" type="ORF">METESE_32050</name>
</gene>
<dbReference type="AlphaFoldDB" id="A0AA48KFE8"/>
<feature type="signal peptide" evidence="1">
    <location>
        <begin position="1"/>
        <end position="20"/>
    </location>
</feature>